<protein>
    <submittedName>
        <fullName evidence="1">Uncharacterized protein</fullName>
    </submittedName>
</protein>
<sequence>MVGASLSDCVATLRTHRLSSTHLAAVNLLASSAVESVIVRPISACGSDSVLGHSKDSFRIFHGLTARAFHTG</sequence>
<evidence type="ECO:0000313" key="2">
    <source>
        <dbReference type="Proteomes" id="UP000466442"/>
    </source>
</evidence>
<accession>A0A8S9XIN0</accession>
<gene>
    <name evidence="1" type="ORF">GE061_014594</name>
</gene>
<reference evidence="1" key="1">
    <citation type="journal article" date="2021" name="Mol. Ecol. Resour.">
        <title>Apolygus lucorum genome provides insights into omnivorousness and mesophyll feeding.</title>
        <authorList>
            <person name="Liu Y."/>
            <person name="Liu H."/>
            <person name="Wang H."/>
            <person name="Huang T."/>
            <person name="Liu B."/>
            <person name="Yang B."/>
            <person name="Yin L."/>
            <person name="Li B."/>
            <person name="Zhang Y."/>
            <person name="Zhang S."/>
            <person name="Jiang F."/>
            <person name="Zhang X."/>
            <person name="Ren Y."/>
            <person name="Wang B."/>
            <person name="Wang S."/>
            <person name="Lu Y."/>
            <person name="Wu K."/>
            <person name="Fan W."/>
            <person name="Wang G."/>
        </authorList>
    </citation>
    <scope>NUCLEOTIDE SEQUENCE</scope>
    <source>
        <strain evidence="1">12Hb</strain>
    </source>
</reference>
<dbReference type="AlphaFoldDB" id="A0A8S9XIN0"/>
<evidence type="ECO:0000313" key="1">
    <source>
        <dbReference type="EMBL" id="KAF6208852.1"/>
    </source>
</evidence>
<comment type="caution">
    <text evidence="1">The sequence shown here is derived from an EMBL/GenBank/DDBJ whole genome shotgun (WGS) entry which is preliminary data.</text>
</comment>
<proteinExistence type="predicted"/>
<keyword evidence="2" id="KW-1185">Reference proteome</keyword>
<dbReference type="EMBL" id="WIXP02000006">
    <property type="protein sequence ID" value="KAF6208852.1"/>
    <property type="molecule type" value="Genomic_DNA"/>
</dbReference>
<dbReference type="Proteomes" id="UP000466442">
    <property type="component" value="Unassembled WGS sequence"/>
</dbReference>
<organism evidence="1 2">
    <name type="scientific">Apolygus lucorum</name>
    <name type="common">Small green plant bug</name>
    <name type="synonym">Lygocoris lucorum</name>
    <dbReference type="NCBI Taxonomy" id="248454"/>
    <lineage>
        <taxon>Eukaryota</taxon>
        <taxon>Metazoa</taxon>
        <taxon>Ecdysozoa</taxon>
        <taxon>Arthropoda</taxon>
        <taxon>Hexapoda</taxon>
        <taxon>Insecta</taxon>
        <taxon>Pterygota</taxon>
        <taxon>Neoptera</taxon>
        <taxon>Paraneoptera</taxon>
        <taxon>Hemiptera</taxon>
        <taxon>Heteroptera</taxon>
        <taxon>Panheteroptera</taxon>
        <taxon>Cimicomorpha</taxon>
        <taxon>Miridae</taxon>
        <taxon>Mirini</taxon>
        <taxon>Apolygus</taxon>
    </lineage>
</organism>
<name>A0A8S9XIN0_APOLU</name>